<dbReference type="RefSeq" id="WP_167077324.1">
    <property type="nucleotide sequence ID" value="NZ_VVIW01000008.1"/>
</dbReference>
<accession>A0ABX0M965</accession>
<proteinExistence type="predicted"/>
<dbReference type="Proteomes" id="UP000819052">
    <property type="component" value="Unassembled WGS sequence"/>
</dbReference>
<gene>
    <name evidence="1" type="ORF">F1609_15530</name>
</gene>
<sequence>MTESIDNGIAQRISELAVLEQERATLASQHEGMLPPSAKLKVKELDVRIAMLADNILSDLNVSADINRRANRIAVRSI</sequence>
<keyword evidence="2" id="KW-1185">Reference proteome</keyword>
<dbReference type="EMBL" id="VVIW01000008">
    <property type="protein sequence ID" value="NHZ41560.1"/>
    <property type="molecule type" value="Genomic_DNA"/>
</dbReference>
<evidence type="ECO:0000313" key="1">
    <source>
        <dbReference type="EMBL" id="NHZ41560.1"/>
    </source>
</evidence>
<comment type="caution">
    <text evidence="1">The sequence shown here is derived from an EMBL/GenBank/DDBJ whole genome shotgun (WGS) entry which is preliminary data.</text>
</comment>
<evidence type="ECO:0000313" key="2">
    <source>
        <dbReference type="Proteomes" id="UP000819052"/>
    </source>
</evidence>
<reference evidence="1 2" key="1">
    <citation type="submission" date="2019-09" db="EMBL/GenBank/DDBJ databases">
        <title>Taxonomy of Antarctic Massilia spp.: description of Massilia rubra sp. nov., Massilia aquatica sp. nov., Massilia mucilaginosa sp. nov., Massilia frigida sp. nov. isolated from streams, lakes and regoliths.</title>
        <authorList>
            <person name="Holochova P."/>
            <person name="Sedlacek I."/>
            <person name="Kralova S."/>
            <person name="Maslanova I."/>
            <person name="Busse H.-J."/>
            <person name="Stankova E."/>
            <person name="Vrbovska V."/>
            <person name="Kovarovic V."/>
            <person name="Bartak M."/>
            <person name="Svec P."/>
            <person name="Pantucek R."/>
        </authorList>
    </citation>
    <scope>NUCLEOTIDE SEQUENCE [LARGE SCALE GENOMIC DNA]</scope>
    <source>
        <strain evidence="1 2">CCM 8693</strain>
    </source>
</reference>
<protein>
    <submittedName>
        <fullName evidence="1">Uncharacterized protein</fullName>
    </submittedName>
</protein>
<organism evidence="1 2">
    <name type="scientific">Massilia aquatica</name>
    <dbReference type="NCBI Taxonomy" id="2609000"/>
    <lineage>
        <taxon>Bacteria</taxon>
        <taxon>Pseudomonadati</taxon>
        <taxon>Pseudomonadota</taxon>
        <taxon>Betaproteobacteria</taxon>
        <taxon>Burkholderiales</taxon>
        <taxon>Oxalobacteraceae</taxon>
        <taxon>Telluria group</taxon>
        <taxon>Massilia</taxon>
    </lineage>
</organism>
<name>A0ABX0M965_9BURK</name>